<dbReference type="Gene3D" id="3.40.50.300">
    <property type="entry name" value="P-loop containing nucleotide triphosphate hydrolases"/>
    <property type="match status" value="2"/>
</dbReference>
<dbReference type="InterPro" id="IPR050534">
    <property type="entry name" value="Coronavir_polyprotein_1ab"/>
</dbReference>
<accession>A0ABP0W1Q4</accession>
<dbReference type="InterPro" id="IPR027417">
    <property type="entry name" value="P-loop_NTPase"/>
</dbReference>
<keyword evidence="10" id="KW-1185">Reference proteome</keyword>
<organism evidence="9 10">
    <name type="scientific">Sphagnum jensenii</name>
    <dbReference type="NCBI Taxonomy" id="128206"/>
    <lineage>
        <taxon>Eukaryota</taxon>
        <taxon>Viridiplantae</taxon>
        <taxon>Streptophyta</taxon>
        <taxon>Embryophyta</taxon>
        <taxon>Bryophyta</taxon>
        <taxon>Sphagnophytina</taxon>
        <taxon>Sphagnopsida</taxon>
        <taxon>Sphagnales</taxon>
        <taxon>Sphagnaceae</taxon>
        <taxon>Sphagnum</taxon>
    </lineage>
</organism>
<dbReference type="Pfam" id="PF13087">
    <property type="entry name" value="AAA_12"/>
    <property type="match status" value="1"/>
</dbReference>
<keyword evidence="5" id="KW-0067">ATP-binding</keyword>
<dbReference type="CDD" id="cd18044">
    <property type="entry name" value="DEXXQc_SMUBP2"/>
    <property type="match status" value="1"/>
</dbReference>
<evidence type="ECO:0000256" key="2">
    <source>
        <dbReference type="ARBA" id="ARBA00022741"/>
    </source>
</evidence>
<comment type="catalytic activity">
    <reaction evidence="6">
        <text>ATP + H2O = ADP + phosphate + H(+)</text>
        <dbReference type="Rhea" id="RHEA:13065"/>
        <dbReference type="ChEBI" id="CHEBI:15377"/>
        <dbReference type="ChEBI" id="CHEBI:15378"/>
        <dbReference type="ChEBI" id="CHEBI:30616"/>
        <dbReference type="ChEBI" id="CHEBI:43474"/>
        <dbReference type="ChEBI" id="CHEBI:456216"/>
        <dbReference type="EC" id="3.6.4.12"/>
    </reaction>
    <physiologicalReaction direction="left-to-right" evidence="6">
        <dbReference type="Rhea" id="RHEA:13066"/>
    </physiologicalReaction>
</comment>
<evidence type="ECO:0000259" key="8">
    <source>
        <dbReference type="SMART" id="SM00487"/>
    </source>
</evidence>
<evidence type="ECO:0000256" key="3">
    <source>
        <dbReference type="ARBA" id="ARBA00022801"/>
    </source>
</evidence>
<evidence type="ECO:0000256" key="6">
    <source>
        <dbReference type="ARBA" id="ARBA00048432"/>
    </source>
</evidence>
<keyword evidence="2" id="KW-0547">Nucleotide-binding</keyword>
<evidence type="ECO:0000313" key="10">
    <source>
        <dbReference type="Proteomes" id="UP001497444"/>
    </source>
</evidence>
<dbReference type="InterPro" id="IPR041677">
    <property type="entry name" value="DNA2/NAM7_AAA_11"/>
</dbReference>
<dbReference type="SMART" id="SM00487">
    <property type="entry name" value="DEXDc"/>
    <property type="match status" value="1"/>
</dbReference>
<evidence type="ECO:0000256" key="1">
    <source>
        <dbReference type="ARBA" id="ARBA00007913"/>
    </source>
</evidence>
<proteinExistence type="inferred from homology"/>
<dbReference type="Gene3D" id="2.40.30.270">
    <property type="match status" value="1"/>
</dbReference>
<evidence type="ECO:0000256" key="5">
    <source>
        <dbReference type="ARBA" id="ARBA00022840"/>
    </source>
</evidence>
<dbReference type="PANTHER" id="PTHR43788:SF3">
    <property type="entry name" value="P-LOOP CONTAINING NUCLEOSIDE TRIPHOSPHATE HYDROLASES SUPERFAMILY PROTEIN"/>
    <property type="match status" value="1"/>
</dbReference>
<dbReference type="InterPro" id="IPR047187">
    <property type="entry name" value="SF1_C_Upf1"/>
</dbReference>
<dbReference type="Proteomes" id="UP001497444">
    <property type="component" value="Chromosome 13"/>
</dbReference>
<dbReference type="InterPro" id="IPR014001">
    <property type="entry name" value="Helicase_ATP-bd"/>
</dbReference>
<gene>
    <name evidence="9" type="ORF">CSSPJE1EN1_LOCUS6183</name>
</gene>
<evidence type="ECO:0000313" key="9">
    <source>
        <dbReference type="EMBL" id="CAK9260705.1"/>
    </source>
</evidence>
<dbReference type="PANTHER" id="PTHR43788">
    <property type="entry name" value="DNA2/NAM7 HELICASE FAMILY MEMBER"/>
    <property type="match status" value="1"/>
</dbReference>
<dbReference type="Pfam" id="PF13086">
    <property type="entry name" value="AAA_11"/>
    <property type="match status" value="1"/>
</dbReference>
<dbReference type="EMBL" id="OZ020108">
    <property type="protein sequence ID" value="CAK9260705.1"/>
    <property type="molecule type" value="Genomic_DNA"/>
</dbReference>
<dbReference type="InterPro" id="IPR041679">
    <property type="entry name" value="DNA2/NAM7-like_C"/>
</dbReference>
<feature type="region of interest" description="Disordered" evidence="7">
    <location>
        <begin position="122"/>
        <end position="152"/>
    </location>
</feature>
<feature type="domain" description="Helicase ATP-binding" evidence="8">
    <location>
        <begin position="578"/>
        <end position="813"/>
    </location>
</feature>
<dbReference type="SUPFAM" id="SSF52540">
    <property type="entry name" value="P-loop containing nucleoside triphosphate hydrolases"/>
    <property type="match status" value="1"/>
</dbReference>
<comment type="similarity">
    <text evidence="1">Belongs to the DNA2/NAM7 helicase family.</text>
</comment>
<evidence type="ECO:0000256" key="7">
    <source>
        <dbReference type="SAM" id="MobiDB-lite"/>
    </source>
</evidence>
<dbReference type="CDD" id="cd18808">
    <property type="entry name" value="SF1_C_Upf1"/>
    <property type="match status" value="1"/>
</dbReference>
<keyword evidence="4" id="KW-0347">Helicase</keyword>
<evidence type="ECO:0000256" key="4">
    <source>
        <dbReference type="ARBA" id="ARBA00022806"/>
    </source>
</evidence>
<name>A0ABP0W1Q4_9BRYO</name>
<sequence length="1062" mass="114082">MVTSMALQSLNIGPAVSGRQPCASPKCCDCVAFGASSTKLKNRNQCCVAAASATRTGELCPSGGRRRRCRILLSGKKGRSSSTCGTFSRSAAFTCLAFAGSQGGGGGGGDGAPDGKVEKKLRLRTKHQQQQQQREVRKRAVRGSPPDDDGSVAAATTDLRACISNAAAIPILIEDLDSAEASDVSVQALEGTSSDDSECDELEAGDPLGRKVLGRGVVKWMMQGMRAMANEVASALERGDSKGAQELMGTGRNLVMIAQPYLAANPIPQGLESICLKASMHYPTVFDHFQRELRLSMQLLQERGVVDDWKSTEAWKLLKKFAKSGEHRAVARKAHEPRLVHELLGLTREEVKKTQRHIDAFVLRAMELLQIERDAELDATQLSLEGASSVIGAPRTAVPVPTDQDCDERGVEQCDSITNLTPTGSTTGLGGMHLVTLSMEGGGHLPPTTISPGDMVCVRISDKRRGGSTMECMRGSVYSLGEDGNSIAVAIEARYGDPTFSRLFGKSLRLDRISALADATTYQRDCEALERLQKQGLLKKNPAAAVVATLFGEGPDVCWLAQNGPSSSNSFNDTTLPEDTIFDGSQRRAIQMGLNRRRPVVVIQGPPGTGKTSVVTELICRTVACGERVLATAPTNAAVDNMVEKLAIAGLNVVRVGNPTRVAPAVSAKSLSYIVDRRLGTFRRDLARRRADLRSDLRQCLGDDSMAAGIRQVLKQLGRTLKQREKEAILEALSSAQVVLCTNTGAGDPLVRNLDPFDLVVVDEAAQAIEPSCWIPLLQGRRCVLTGDMCQLAPTIMSREAMEHGLGISLMERAAGLHKGILSTMLSVQYRMHEAIALWASKEMYGGRLMSAPAVETHLLLDSPGVKATSITRLPMLLLDTRLPFGSLIPGCEELLDPAGTGSFYNEGEADIVVEHITALLAAGVSANSIAVQSPYMAQVQLLCDRIEAIPGTEGIEVASIDSFQGREADAVVISMVRSNNLGLVGFLGDNRRMNVAVTRARKHVAIVCDSSTVGRNAFLQRLLQHIRLMGEVRCAYPTENPTVRLKSPLVNSGSQRKSERK</sequence>
<keyword evidence="3" id="KW-0378">Hydrolase</keyword>
<reference evidence="9" key="1">
    <citation type="submission" date="2024-02" db="EMBL/GenBank/DDBJ databases">
        <authorList>
            <consortium name="ELIXIR-Norway"/>
            <consortium name="Elixir Norway"/>
        </authorList>
    </citation>
    <scope>NUCLEOTIDE SEQUENCE</scope>
</reference>
<protein>
    <recommendedName>
        <fullName evidence="8">Helicase ATP-binding domain-containing protein</fullName>
    </recommendedName>
</protein>